<evidence type="ECO:0000259" key="4">
    <source>
        <dbReference type="PROSITE" id="PS50222"/>
    </source>
</evidence>
<keyword evidence="1" id="KW-0106">Calcium</keyword>
<sequence>MDPTGEWEECADEFGRTFFMHKTTGESTWELPTTTTDQVAVDRPLGEEDLLPLVVDRTMLQRDPVENAVSIEAHDTPSLDESTKPLKRCHSFVLDSTTVSRVMQIRSQLLLNANDLSDQTNRIADGMTDEEWVQSFDPVRKYDYFYEVHHGYITTRTPADFRDVDPLFTVLLVMQCAFRCALARRRVSKQRQTKAEAALFSQDRSPVMNQTVVEEQPSTREEAVPESLERPPLTHALRTPPRVNKPALTKEAEAQREADDRRCMMHAERQQCGLGDRFWGIDQTTREIRRQLVEEQRMRQAEDIRRNLHESARKREETQRRAMDEAERRRRSEDFAFETRERAAMQLQELLQCKSDTFWGVQKQENDEKWCQQHMIEEDRASRQYMQDVCAAQLHAKWAAEAARAGKDATAHRIQQECRDRKQYLRLFKRATSSDDILQYTWPTQTTFDQIVRADTAPPSARLPPKARHSHATPPTCQYILDVVVDPRHRAHPKYIFHTASSAHTVGRNGKLDISQPESCYHLEKPRVEHVSLAPRPAMVSPSTTTPHVRNPNVPASANGLPFIVRNAKRDAVNHTTLASGKRNAKKGNLKPLHKEPSTPSKETIGNNEDGASEIVNTAAGPPVDPRFVDEERILAEVFRLVDSDRGGTLDKNEMVWALTKDAYVRNVAMTSVVLKDVLKKRSVDGVFAEIDHDNSNSISWDRFATYCHDKFDGIMADRDRKILENGGVVEKIQTKDDIIRRKNEAYAARKAILEQEAAIAKIVFALVDTDRSGKIEQHEMMNALDHNERVREFVLRSRGLRPLLENEAFGKAFVGMATDDADGMSLDEFLAFCTEIASVAMLNDLAAP</sequence>
<evidence type="ECO:0000259" key="3">
    <source>
        <dbReference type="PROSITE" id="PS50020"/>
    </source>
</evidence>
<dbReference type="CDD" id="cd00201">
    <property type="entry name" value="WW"/>
    <property type="match status" value="1"/>
</dbReference>
<dbReference type="InterPro" id="IPR011992">
    <property type="entry name" value="EF-hand-dom_pair"/>
</dbReference>
<dbReference type="Pfam" id="PF13833">
    <property type="entry name" value="EF-hand_8"/>
    <property type="match status" value="1"/>
</dbReference>
<dbReference type="AlphaFoldDB" id="A0A024UB46"/>
<dbReference type="SMART" id="SM00054">
    <property type="entry name" value="EFh"/>
    <property type="match status" value="2"/>
</dbReference>
<evidence type="ECO:0000256" key="1">
    <source>
        <dbReference type="ARBA" id="ARBA00022837"/>
    </source>
</evidence>
<reference evidence="5" key="1">
    <citation type="submission" date="2013-12" db="EMBL/GenBank/DDBJ databases">
        <title>The Genome Sequence of Aphanomyces invadans NJM9701.</title>
        <authorList>
            <consortium name="The Broad Institute Genomics Platform"/>
            <person name="Russ C."/>
            <person name="Tyler B."/>
            <person name="van West P."/>
            <person name="Dieguez-Uribeondo J."/>
            <person name="Young S.K."/>
            <person name="Zeng Q."/>
            <person name="Gargeya S."/>
            <person name="Fitzgerald M."/>
            <person name="Abouelleil A."/>
            <person name="Alvarado L."/>
            <person name="Chapman S.B."/>
            <person name="Gainer-Dewar J."/>
            <person name="Goldberg J."/>
            <person name="Griggs A."/>
            <person name="Gujja S."/>
            <person name="Hansen M."/>
            <person name="Howarth C."/>
            <person name="Imamovic A."/>
            <person name="Ireland A."/>
            <person name="Larimer J."/>
            <person name="McCowan C."/>
            <person name="Murphy C."/>
            <person name="Pearson M."/>
            <person name="Poon T.W."/>
            <person name="Priest M."/>
            <person name="Roberts A."/>
            <person name="Saif S."/>
            <person name="Shea T."/>
            <person name="Sykes S."/>
            <person name="Wortman J."/>
            <person name="Nusbaum C."/>
            <person name="Birren B."/>
        </authorList>
    </citation>
    <scope>NUCLEOTIDE SEQUENCE [LARGE SCALE GENOMIC DNA]</scope>
    <source>
        <strain evidence="5">NJM9701</strain>
    </source>
</reference>
<dbReference type="PROSITE" id="PS01159">
    <property type="entry name" value="WW_DOMAIN_1"/>
    <property type="match status" value="1"/>
</dbReference>
<dbReference type="SUPFAM" id="SSF47473">
    <property type="entry name" value="EF-hand"/>
    <property type="match status" value="1"/>
</dbReference>
<dbReference type="GO" id="GO:0005509">
    <property type="term" value="F:calcium ion binding"/>
    <property type="evidence" value="ECO:0007669"/>
    <property type="project" value="InterPro"/>
</dbReference>
<feature type="compositionally biased region" description="Polar residues" evidence="2">
    <location>
        <begin position="598"/>
        <end position="607"/>
    </location>
</feature>
<dbReference type="Gene3D" id="1.10.238.10">
    <property type="entry name" value="EF-hand"/>
    <property type="match status" value="2"/>
</dbReference>
<dbReference type="GeneID" id="20082375"/>
<gene>
    <name evidence="5" type="ORF">H310_05325</name>
</gene>
<dbReference type="Gene3D" id="2.20.70.10">
    <property type="match status" value="1"/>
</dbReference>
<dbReference type="RefSeq" id="XP_008868232.1">
    <property type="nucleotide sequence ID" value="XM_008870010.1"/>
</dbReference>
<dbReference type="Pfam" id="PF13202">
    <property type="entry name" value="EF-hand_5"/>
    <property type="match status" value="1"/>
</dbReference>
<dbReference type="InterPro" id="IPR036020">
    <property type="entry name" value="WW_dom_sf"/>
</dbReference>
<protein>
    <submittedName>
        <fullName evidence="5">Uncharacterized protein</fullName>
    </submittedName>
</protein>
<feature type="region of interest" description="Disordered" evidence="2">
    <location>
        <begin position="214"/>
        <end position="241"/>
    </location>
</feature>
<feature type="region of interest" description="Disordered" evidence="2">
    <location>
        <begin position="303"/>
        <end position="330"/>
    </location>
</feature>
<dbReference type="PROSITE" id="PS50020">
    <property type="entry name" value="WW_DOMAIN_2"/>
    <property type="match status" value="1"/>
</dbReference>
<name>A0A024UB46_9STRA</name>
<feature type="domain" description="WW" evidence="3">
    <location>
        <begin position="7"/>
        <end position="34"/>
    </location>
</feature>
<feature type="region of interest" description="Disordered" evidence="2">
    <location>
        <begin position="579"/>
        <end position="609"/>
    </location>
</feature>
<feature type="domain" description="EF-hand" evidence="4">
    <location>
        <begin position="756"/>
        <end position="791"/>
    </location>
</feature>
<evidence type="ECO:0000256" key="2">
    <source>
        <dbReference type="SAM" id="MobiDB-lite"/>
    </source>
</evidence>
<dbReference type="Pfam" id="PF00397">
    <property type="entry name" value="WW"/>
    <property type="match status" value="1"/>
</dbReference>
<dbReference type="InterPro" id="IPR002048">
    <property type="entry name" value="EF_hand_dom"/>
</dbReference>
<dbReference type="VEuPathDB" id="FungiDB:H310_05325"/>
<dbReference type="OrthoDB" id="429067at2759"/>
<dbReference type="PROSITE" id="PS50222">
    <property type="entry name" value="EF_HAND_2"/>
    <property type="match status" value="2"/>
</dbReference>
<dbReference type="PROSITE" id="PS00018">
    <property type="entry name" value="EF_HAND_1"/>
    <property type="match status" value="2"/>
</dbReference>
<dbReference type="SUPFAM" id="SSF51045">
    <property type="entry name" value="WW domain"/>
    <property type="match status" value="1"/>
</dbReference>
<organism evidence="5">
    <name type="scientific">Aphanomyces invadans</name>
    <dbReference type="NCBI Taxonomy" id="157072"/>
    <lineage>
        <taxon>Eukaryota</taxon>
        <taxon>Sar</taxon>
        <taxon>Stramenopiles</taxon>
        <taxon>Oomycota</taxon>
        <taxon>Saprolegniomycetes</taxon>
        <taxon>Saprolegniales</taxon>
        <taxon>Verrucalvaceae</taxon>
        <taxon>Aphanomyces</taxon>
    </lineage>
</organism>
<proteinExistence type="predicted"/>
<feature type="compositionally biased region" description="Basic and acidic residues" evidence="2">
    <location>
        <begin position="217"/>
        <end position="229"/>
    </location>
</feature>
<dbReference type="SMART" id="SM00456">
    <property type="entry name" value="WW"/>
    <property type="match status" value="1"/>
</dbReference>
<dbReference type="InterPro" id="IPR018247">
    <property type="entry name" value="EF_Hand_1_Ca_BS"/>
</dbReference>
<dbReference type="EMBL" id="KI913960">
    <property type="protein sequence ID" value="ETW02848.1"/>
    <property type="molecule type" value="Genomic_DNA"/>
</dbReference>
<evidence type="ECO:0000313" key="5">
    <source>
        <dbReference type="EMBL" id="ETW02848.1"/>
    </source>
</evidence>
<accession>A0A024UB46</accession>
<dbReference type="InterPro" id="IPR001202">
    <property type="entry name" value="WW_dom"/>
</dbReference>
<feature type="domain" description="EF-hand" evidence="4">
    <location>
        <begin position="630"/>
        <end position="665"/>
    </location>
</feature>
<dbReference type="eggNOG" id="ENOG502S1YZ">
    <property type="taxonomic scope" value="Eukaryota"/>
</dbReference>